<comment type="caution">
    <text evidence="8">Lacks conserved residue(s) required for the propagation of feature annotation.</text>
</comment>
<dbReference type="PANTHER" id="PTHR28263:SF1">
    <property type="entry name" value="GOLGI TO ER TRAFFIC PROTEIN 2"/>
    <property type="match status" value="1"/>
</dbReference>
<feature type="topological domain" description="Lumenal" evidence="8">
    <location>
        <position position="279"/>
    </location>
</feature>
<dbReference type="GO" id="GO:0097051">
    <property type="term" value="P:establishment of protein localization to endoplasmic reticulum membrane"/>
    <property type="evidence" value="ECO:0007669"/>
    <property type="project" value="EnsemblFungi"/>
</dbReference>
<organism evidence="11 12">
    <name type="scientific">Kazachstania africana (strain ATCC 22294 / BCRC 22015 / CBS 2517 / CECT 1963 / NBRC 1671 / NRRL Y-8276)</name>
    <name type="common">Yeast</name>
    <name type="synonym">Kluyveromyces africanus</name>
    <dbReference type="NCBI Taxonomy" id="1071382"/>
    <lineage>
        <taxon>Eukaryota</taxon>
        <taxon>Fungi</taxon>
        <taxon>Dikarya</taxon>
        <taxon>Ascomycota</taxon>
        <taxon>Saccharomycotina</taxon>
        <taxon>Saccharomycetes</taxon>
        <taxon>Saccharomycetales</taxon>
        <taxon>Saccharomycetaceae</taxon>
        <taxon>Kazachstania</taxon>
    </lineage>
</organism>
<feature type="compositionally biased region" description="Polar residues" evidence="9">
    <location>
        <begin position="74"/>
        <end position="87"/>
    </location>
</feature>
<keyword evidence="4 8" id="KW-0931">ER-Golgi transport</keyword>
<dbReference type="GO" id="GO:0043529">
    <property type="term" value="C:GET complex"/>
    <property type="evidence" value="ECO:0007669"/>
    <property type="project" value="UniProtKB-UniRule"/>
</dbReference>
<dbReference type="InterPro" id="IPR014802">
    <property type="entry name" value="GET2"/>
</dbReference>
<evidence type="ECO:0000256" key="4">
    <source>
        <dbReference type="ARBA" id="ARBA00022892"/>
    </source>
</evidence>
<dbReference type="OrthoDB" id="4097053at2759"/>
<dbReference type="KEGG" id="kaf:KAFR_0L01130"/>
<feature type="topological domain" description="Cytoplasmic" evidence="8">
    <location>
        <begin position="211"/>
        <end position="257"/>
    </location>
</feature>
<protein>
    <recommendedName>
        <fullName evidence="8">Golgi to ER traffic protein 2</fullName>
    </recommendedName>
</protein>
<dbReference type="GeneID" id="13886929"/>
<dbReference type="GO" id="GO:0071816">
    <property type="term" value="P:tail-anchored membrane protein insertion into ER membrane"/>
    <property type="evidence" value="ECO:0007669"/>
    <property type="project" value="EnsemblFungi"/>
</dbReference>
<feature type="region of interest" description="Disordered" evidence="9">
    <location>
        <begin position="1"/>
        <end position="87"/>
    </location>
</feature>
<dbReference type="eggNOG" id="ENOG502QW0H">
    <property type="taxonomic scope" value="Eukaryota"/>
</dbReference>
<feature type="compositionally biased region" description="Polar residues" evidence="9">
    <location>
        <begin position="20"/>
        <end position="45"/>
    </location>
</feature>
<feature type="transmembrane region" description="Helical" evidence="10">
    <location>
        <begin position="187"/>
        <end position="207"/>
    </location>
</feature>
<dbReference type="HAMAP" id="MF_03114">
    <property type="entry name" value="Get2"/>
    <property type="match status" value="1"/>
</dbReference>
<evidence type="ECO:0000256" key="6">
    <source>
        <dbReference type="ARBA" id="ARBA00023034"/>
    </source>
</evidence>
<evidence type="ECO:0000313" key="11">
    <source>
        <dbReference type="EMBL" id="CCF60721.1"/>
    </source>
</evidence>
<evidence type="ECO:0000256" key="8">
    <source>
        <dbReference type="HAMAP-Rule" id="MF_03114"/>
    </source>
</evidence>
<dbReference type="AlphaFoldDB" id="H2B271"/>
<dbReference type="GO" id="GO:0032977">
    <property type="term" value="F:membrane insertase activity"/>
    <property type="evidence" value="ECO:0007669"/>
    <property type="project" value="EnsemblFungi"/>
</dbReference>
<keyword evidence="12" id="KW-1185">Reference proteome</keyword>
<keyword evidence="5 8" id="KW-1133">Transmembrane helix</keyword>
<keyword evidence="6 8" id="KW-0333">Golgi apparatus</keyword>
<dbReference type="HOGENOM" id="CLU_066477_0_0_1"/>
<name>H2B271_KAZAF</name>
<comment type="similarity">
    <text evidence="8">Belongs to the GET2 family.</text>
</comment>
<proteinExistence type="inferred from homology"/>
<dbReference type="GO" id="GO:0043495">
    <property type="term" value="F:protein-membrane adaptor activity"/>
    <property type="evidence" value="ECO:0007669"/>
    <property type="project" value="EnsemblFungi"/>
</dbReference>
<dbReference type="Pfam" id="PF08690">
    <property type="entry name" value="GET2"/>
    <property type="match status" value="1"/>
</dbReference>
<dbReference type="InParanoid" id="H2B271"/>
<keyword evidence="2 8" id="KW-0812">Transmembrane</keyword>
<comment type="subunit">
    <text evidence="8">Component of the Golgi to ER traffic (GET) complex, which is composed of GET1, GET2 and GET3. Within the complex, GET1 and GET2 form a heterotetramer which is stabilized by phosphatidylinositol binding and which binds to the GET3 homodimer.</text>
</comment>
<comment type="function">
    <text evidence="8">Required for the post-translational delivery of tail-anchored (TA) proteins to the endoplasmic reticulum. Together with GET1, acts as a membrane receptor for soluble GET3, which recognizes and selectively binds the transmembrane domain of TA proteins in the cytosol. The GET complex cooperates with the HDEL receptor ERD2 to mediate the ATP-dependent retrieval of resident ER proteins that contain a C-terminal H-D-E-L retention signal from the Golgi to the ER.</text>
</comment>
<keyword evidence="7 8" id="KW-0472">Membrane</keyword>
<dbReference type="GO" id="GO:0000139">
    <property type="term" value="C:Golgi membrane"/>
    <property type="evidence" value="ECO:0007669"/>
    <property type="project" value="UniProtKB-SubCell"/>
</dbReference>
<dbReference type="GO" id="GO:0000423">
    <property type="term" value="P:mitophagy"/>
    <property type="evidence" value="ECO:0007669"/>
    <property type="project" value="EnsemblFungi"/>
</dbReference>
<evidence type="ECO:0000313" key="12">
    <source>
        <dbReference type="Proteomes" id="UP000005220"/>
    </source>
</evidence>
<dbReference type="GO" id="GO:0006890">
    <property type="term" value="P:retrograde vesicle-mediated transport, Golgi to endoplasmic reticulum"/>
    <property type="evidence" value="ECO:0007669"/>
    <property type="project" value="EnsemblFungi"/>
</dbReference>
<feature type="transmembrane region" description="Helical" evidence="10">
    <location>
        <begin position="258"/>
        <end position="278"/>
    </location>
</feature>
<dbReference type="GO" id="GO:0005789">
    <property type="term" value="C:endoplasmic reticulum membrane"/>
    <property type="evidence" value="ECO:0007669"/>
    <property type="project" value="UniProtKB-SubCell"/>
</dbReference>
<evidence type="ECO:0000256" key="10">
    <source>
        <dbReference type="SAM" id="Phobius"/>
    </source>
</evidence>
<evidence type="ECO:0000256" key="2">
    <source>
        <dbReference type="ARBA" id="ARBA00022692"/>
    </source>
</evidence>
<sequence length="279" mass="31199">MSELSEAEKRRILRERRQQKFSNGGASSRLNKITGQADSHLSTDSPIEMKTARSRPNSKDTTPSIPSSSDASSQMKTASSDSTSNDPQLEILKKLANADESNESTPDLFSLLRSMKSGEGDADKSTESMAPADQAMLAYHDYRVNRLKYMTMLFKWVCFLFPYTYLVTRNAKFNVSCLPESLSFLTMPSNFFMVFTSFEIVAISVYYQRLQSIEAENKINTLHSTSKIVQMVSMVPEGIIPIPNLKGKVVTALQYVDVLSTFVADICFVLVVLGLLMYI</sequence>
<dbReference type="GO" id="GO:0008320">
    <property type="term" value="F:protein transmembrane transporter activity"/>
    <property type="evidence" value="ECO:0007669"/>
    <property type="project" value="EnsemblFungi"/>
</dbReference>
<feature type="transmembrane region" description="Helical" evidence="10">
    <location>
        <begin position="149"/>
        <end position="167"/>
    </location>
</feature>
<gene>
    <name evidence="11" type="primary">KAFR0L01130</name>
    <name evidence="8" type="synonym">GET2</name>
    <name evidence="11" type="ORF">KAFR_0L01130</name>
</gene>
<reference evidence="11 12" key="1">
    <citation type="journal article" date="2011" name="Proc. Natl. Acad. Sci. U.S.A.">
        <title>Evolutionary erosion of yeast sex chromosomes by mating-type switching accidents.</title>
        <authorList>
            <person name="Gordon J.L."/>
            <person name="Armisen D."/>
            <person name="Proux-Wera E."/>
            <person name="Oheigeartaigh S.S."/>
            <person name="Byrne K.P."/>
            <person name="Wolfe K.H."/>
        </authorList>
    </citation>
    <scope>NUCLEOTIDE SEQUENCE [LARGE SCALE GENOMIC DNA]</scope>
    <source>
        <strain evidence="12">ATCC 22294 / BCRC 22015 / CBS 2517 / CECT 1963 / NBRC 1671 / NRRL Y-8276</strain>
    </source>
</reference>
<dbReference type="InterPro" id="IPR028143">
    <property type="entry name" value="Get2/sif1"/>
</dbReference>
<feature type="compositionally biased region" description="Low complexity" evidence="9">
    <location>
        <begin position="59"/>
        <end position="73"/>
    </location>
</feature>
<evidence type="ECO:0000256" key="7">
    <source>
        <dbReference type="ARBA" id="ARBA00023136"/>
    </source>
</evidence>
<comment type="subcellular location">
    <subcellularLocation>
        <location evidence="8">Endoplasmic reticulum membrane</location>
        <topology evidence="8">Multi-pass membrane protein</topology>
    </subcellularLocation>
    <subcellularLocation>
        <location evidence="8">Golgi apparatus membrane</location>
        <topology evidence="8">Multi-pass membrane protein</topology>
    </subcellularLocation>
</comment>
<evidence type="ECO:0000256" key="5">
    <source>
        <dbReference type="ARBA" id="ARBA00022989"/>
    </source>
</evidence>
<dbReference type="EMBL" id="HE650832">
    <property type="protein sequence ID" value="CCF60721.1"/>
    <property type="molecule type" value="Genomic_DNA"/>
</dbReference>
<keyword evidence="3 8" id="KW-0256">Endoplasmic reticulum</keyword>
<evidence type="ECO:0000256" key="1">
    <source>
        <dbReference type="ARBA" id="ARBA00022448"/>
    </source>
</evidence>
<feature type="compositionally biased region" description="Basic and acidic residues" evidence="9">
    <location>
        <begin position="1"/>
        <end position="18"/>
    </location>
</feature>
<dbReference type="PANTHER" id="PTHR28263">
    <property type="entry name" value="GOLGI TO ER TRAFFIC PROTEIN 2"/>
    <property type="match status" value="1"/>
</dbReference>
<dbReference type="STRING" id="1071382.H2B271"/>
<evidence type="ECO:0000256" key="3">
    <source>
        <dbReference type="ARBA" id="ARBA00022824"/>
    </source>
</evidence>
<dbReference type="RefSeq" id="XP_003959856.1">
    <property type="nucleotide sequence ID" value="XM_003959807.1"/>
</dbReference>
<keyword evidence="1 8" id="KW-0813">Transport</keyword>
<feature type="topological domain" description="Cytoplasmic" evidence="8">
    <location>
        <begin position="1"/>
        <end position="146"/>
    </location>
</feature>
<dbReference type="Proteomes" id="UP000005220">
    <property type="component" value="Chromosome 12"/>
</dbReference>
<dbReference type="FunCoup" id="H2B271">
    <property type="interactions" value="73"/>
</dbReference>
<evidence type="ECO:0000256" key="9">
    <source>
        <dbReference type="SAM" id="MobiDB-lite"/>
    </source>
</evidence>
<accession>H2B271</accession>